<dbReference type="InterPro" id="IPR036388">
    <property type="entry name" value="WH-like_DNA-bd_sf"/>
</dbReference>
<feature type="region of interest" description="Disordered" evidence="1">
    <location>
        <begin position="307"/>
        <end position="446"/>
    </location>
</feature>
<feature type="compositionally biased region" description="Gly residues" evidence="1">
    <location>
        <begin position="21"/>
        <end position="31"/>
    </location>
</feature>
<organism evidence="3 4">
    <name type="scientific">Purpureocillium lilacinum</name>
    <name type="common">Paecilomyces lilacinus</name>
    <dbReference type="NCBI Taxonomy" id="33203"/>
    <lineage>
        <taxon>Eukaryota</taxon>
        <taxon>Fungi</taxon>
        <taxon>Dikarya</taxon>
        <taxon>Ascomycota</taxon>
        <taxon>Pezizomycotina</taxon>
        <taxon>Sordariomycetes</taxon>
        <taxon>Hypocreomycetidae</taxon>
        <taxon>Hypocreales</taxon>
        <taxon>Ophiocordycipitaceae</taxon>
        <taxon>Purpureocillium</taxon>
    </lineage>
</organism>
<evidence type="ECO:0000313" key="4">
    <source>
        <dbReference type="Proteomes" id="UP000078240"/>
    </source>
</evidence>
<dbReference type="PANTHER" id="PTHR39199">
    <property type="entry name" value="BLR5128 PROTEIN"/>
    <property type="match status" value="1"/>
</dbReference>
<accession>A0A179GAX7</accession>
<dbReference type="Gene3D" id="3.30.2130.10">
    <property type="entry name" value="VC0802-like"/>
    <property type="match status" value="1"/>
</dbReference>
<dbReference type="GO" id="GO:0006520">
    <property type="term" value="P:amino acid metabolic process"/>
    <property type="evidence" value="ECO:0007669"/>
    <property type="project" value="UniProtKB-ARBA"/>
</dbReference>
<reference evidence="3 4" key="1">
    <citation type="submission" date="2016-01" db="EMBL/GenBank/DDBJ databases">
        <title>Biosynthesis of antibiotic leucinostatins and their inhibition on Phytophthora in bio-control Purpureocillium lilacinum.</title>
        <authorList>
            <person name="Wang G."/>
            <person name="Liu Z."/>
            <person name="Lin R."/>
            <person name="Li E."/>
            <person name="Mao Z."/>
            <person name="Ling J."/>
            <person name="Yin W."/>
            <person name="Xie B."/>
        </authorList>
    </citation>
    <scope>NUCLEOTIDE SEQUENCE [LARGE SCALE GENOMIC DNA]</scope>
    <source>
        <strain evidence="3">PLBJ-1</strain>
    </source>
</reference>
<dbReference type="SUPFAM" id="SSF55021">
    <property type="entry name" value="ACT-like"/>
    <property type="match status" value="2"/>
</dbReference>
<dbReference type="PANTHER" id="PTHR39199:SF1">
    <property type="entry name" value="BLR5128 PROTEIN"/>
    <property type="match status" value="1"/>
</dbReference>
<dbReference type="OrthoDB" id="10064407at2759"/>
<dbReference type="Proteomes" id="UP000078240">
    <property type="component" value="Unassembled WGS sequence"/>
</dbReference>
<gene>
    <name evidence="3" type="ORF">VFPBJ_09828</name>
</gene>
<evidence type="ECO:0000313" key="3">
    <source>
        <dbReference type="EMBL" id="OAQ74533.1"/>
    </source>
</evidence>
<dbReference type="InterPro" id="IPR009057">
    <property type="entry name" value="Homeodomain-like_sf"/>
</dbReference>
<feature type="compositionally biased region" description="Basic residues" evidence="1">
    <location>
        <begin position="1"/>
        <end position="20"/>
    </location>
</feature>
<dbReference type="GO" id="GO:0046394">
    <property type="term" value="P:carboxylic acid biosynthetic process"/>
    <property type="evidence" value="ECO:0007669"/>
    <property type="project" value="UniProtKB-ARBA"/>
</dbReference>
<feature type="compositionally biased region" description="Low complexity" evidence="1">
    <location>
        <begin position="391"/>
        <end position="412"/>
    </location>
</feature>
<feature type="region of interest" description="Disordered" evidence="1">
    <location>
        <begin position="92"/>
        <end position="137"/>
    </location>
</feature>
<dbReference type="InterPro" id="IPR018717">
    <property type="entry name" value="DUF2241"/>
</dbReference>
<protein>
    <submittedName>
        <fullName evidence="3">ACT domain-containing protein</fullName>
    </submittedName>
</protein>
<evidence type="ECO:0000259" key="2">
    <source>
        <dbReference type="Pfam" id="PF10000"/>
    </source>
</evidence>
<dbReference type="Pfam" id="PF10000">
    <property type="entry name" value="ACT_3"/>
    <property type="match status" value="1"/>
</dbReference>
<sequence length="446" mass="47211">MAHHGHPHGHSNHHHHHHHGGGGSSSAGGGPRLLAGPNLDAFGAIIAGDRMPKGEINVETRAAIIAAVQAGEKKKSIARRFGISNASINRTLDRFEKTGQLTSRPRPGRPRSKPAPSRPTDPTARRRSGPPRSLNLPRVLVGPPVHANPAAPATFLSPQQDRSLTRLLATMTVTLHPTTYVYCSFTDPSRLPPMPQIQLFFQEPGGITIVTSMGYARAHNLPYLSPCKMLTLAVTAELSALGLMPMVEARLAAAGMCANTVSGYLRDHLFVPVGREHEAVRILTAMAEEKRREASIVEGQFPPVPVYVPPASTTPEGSVPPASADVPPISGFLRARIGGSETPSFDKDADSDDPHAMSEPLTVEESSDEADPIPSGPEVDADEAAAESQVLAETRAAAATQALEEQEQNAARSPSLGAGSRSEAGEDSVSEPLEALRNAAMQPDHS</sequence>
<feature type="domain" description="DUF2241" evidence="2">
    <location>
        <begin position="162"/>
        <end position="228"/>
    </location>
</feature>
<feature type="region of interest" description="Disordered" evidence="1">
    <location>
        <begin position="1"/>
        <end position="34"/>
    </location>
</feature>
<feature type="compositionally biased region" description="Basic and acidic residues" evidence="1">
    <location>
        <begin position="344"/>
        <end position="356"/>
    </location>
</feature>
<proteinExistence type="predicted"/>
<dbReference type="Pfam" id="PF13551">
    <property type="entry name" value="HTH_29"/>
    <property type="match status" value="1"/>
</dbReference>
<evidence type="ECO:0000256" key="1">
    <source>
        <dbReference type="SAM" id="MobiDB-lite"/>
    </source>
</evidence>
<dbReference type="Gene3D" id="1.10.10.10">
    <property type="entry name" value="Winged helix-like DNA-binding domain superfamily/Winged helix DNA-binding domain"/>
    <property type="match status" value="1"/>
</dbReference>
<name>A0A179GAX7_PURLI</name>
<dbReference type="SUPFAM" id="SSF46689">
    <property type="entry name" value="Homeodomain-like"/>
    <property type="match status" value="1"/>
</dbReference>
<comment type="caution">
    <text evidence="3">The sequence shown here is derived from an EMBL/GenBank/DDBJ whole genome shotgun (WGS) entry which is preliminary data.</text>
</comment>
<dbReference type="EMBL" id="LSBH01000009">
    <property type="protein sequence ID" value="OAQ74533.1"/>
    <property type="molecule type" value="Genomic_DNA"/>
</dbReference>
<dbReference type="AlphaFoldDB" id="A0A179GAX7"/>
<dbReference type="InterPro" id="IPR045865">
    <property type="entry name" value="ACT-like_dom_sf"/>
</dbReference>